<proteinExistence type="predicted"/>
<feature type="region of interest" description="Disordered" evidence="1">
    <location>
        <begin position="32"/>
        <end position="164"/>
    </location>
</feature>
<reference evidence="2 3" key="1">
    <citation type="submission" date="2023-05" db="EMBL/GenBank/DDBJ databases">
        <title>A 100% complete, gapless, phased diploid assembly of the Scenedesmus obliquus UTEX 3031 genome.</title>
        <authorList>
            <person name="Biondi T.C."/>
            <person name="Hanschen E.R."/>
            <person name="Kwon T."/>
            <person name="Eng W."/>
            <person name="Kruse C.P.S."/>
            <person name="Koehler S.I."/>
            <person name="Kunde Y."/>
            <person name="Gleasner C.D."/>
            <person name="You Mak K.T."/>
            <person name="Polle J."/>
            <person name="Hovde B.T."/>
            <person name="Starkenburg S.R."/>
        </authorList>
    </citation>
    <scope>NUCLEOTIDE SEQUENCE [LARGE SCALE GENOMIC DNA]</scope>
    <source>
        <strain evidence="2 3">DOE0152z</strain>
    </source>
</reference>
<accession>A0ABY8TVU3</accession>
<feature type="compositionally biased region" description="Polar residues" evidence="1">
    <location>
        <begin position="110"/>
        <end position="124"/>
    </location>
</feature>
<evidence type="ECO:0000313" key="3">
    <source>
        <dbReference type="Proteomes" id="UP001244341"/>
    </source>
</evidence>
<dbReference type="EMBL" id="CP126211">
    <property type="protein sequence ID" value="WIA13085.1"/>
    <property type="molecule type" value="Genomic_DNA"/>
</dbReference>
<gene>
    <name evidence="2" type="ORF">OEZ85_006685</name>
</gene>
<keyword evidence="3" id="KW-1185">Reference proteome</keyword>
<evidence type="ECO:0000256" key="1">
    <source>
        <dbReference type="SAM" id="MobiDB-lite"/>
    </source>
</evidence>
<protein>
    <submittedName>
        <fullName evidence="2">Uncharacterized protein</fullName>
    </submittedName>
</protein>
<sequence>MSFNRRQNVFSISDMQNPAARHAVEKANSFSGIAHYQPPGGKSSIDFANGTGSTTHQHNPWQTSSRAANASTDLSYQLQLSRAGGTPPTAGRRTASPSQPGTPMLGQGASALNAQQFSPTPRSGSNGGSYPAAYGDSSSKGAFGGKTIVQPPGGRTSFNIFGGA</sequence>
<name>A0ABY8TVU3_TETOB</name>
<evidence type="ECO:0000313" key="2">
    <source>
        <dbReference type="EMBL" id="WIA13085.1"/>
    </source>
</evidence>
<feature type="compositionally biased region" description="Polar residues" evidence="1">
    <location>
        <begin position="50"/>
        <end position="80"/>
    </location>
</feature>
<dbReference type="Proteomes" id="UP001244341">
    <property type="component" value="Chromosome 4b"/>
</dbReference>
<organism evidence="2 3">
    <name type="scientific">Tetradesmus obliquus</name>
    <name type="common">Green alga</name>
    <name type="synonym">Acutodesmus obliquus</name>
    <dbReference type="NCBI Taxonomy" id="3088"/>
    <lineage>
        <taxon>Eukaryota</taxon>
        <taxon>Viridiplantae</taxon>
        <taxon>Chlorophyta</taxon>
        <taxon>core chlorophytes</taxon>
        <taxon>Chlorophyceae</taxon>
        <taxon>CS clade</taxon>
        <taxon>Sphaeropleales</taxon>
        <taxon>Scenedesmaceae</taxon>
        <taxon>Tetradesmus</taxon>
    </lineage>
</organism>